<evidence type="ECO:0000313" key="3">
    <source>
        <dbReference type="Proteomes" id="UP000032120"/>
    </source>
</evidence>
<dbReference type="OrthoDB" id="9773549at2"/>
<organism evidence="2 3">
    <name type="scientific">Leucobacter komagatae</name>
    <dbReference type="NCBI Taxonomy" id="55969"/>
    <lineage>
        <taxon>Bacteria</taxon>
        <taxon>Bacillati</taxon>
        <taxon>Actinomycetota</taxon>
        <taxon>Actinomycetes</taxon>
        <taxon>Micrococcales</taxon>
        <taxon>Microbacteriaceae</taxon>
        <taxon>Leucobacter</taxon>
    </lineage>
</organism>
<dbReference type="AlphaFoldDB" id="A0A0D0IT21"/>
<dbReference type="RefSeq" id="WP_042544054.1">
    <property type="nucleotide sequence ID" value="NZ_JXSQ01000009.1"/>
</dbReference>
<dbReference type="PANTHER" id="PTHR37017">
    <property type="entry name" value="AB HYDROLASE-1 DOMAIN-CONTAINING PROTEIN-RELATED"/>
    <property type="match status" value="1"/>
</dbReference>
<dbReference type="GO" id="GO:0003824">
    <property type="term" value="F:catalytic activity"/>
    <property type="evidence" value="ECO:0007669"/>
    <property type="project" value="UniProtKB-ARBA"/>
</dbReference>
<keyword evidence="3" id="KW-1185">Reference proteome</keyword>
<dbReference type="InterPro" id="IPR052897">
    <property type="entry name" value="Sec-Metab_Biosynth_Hydrolase"/>
</dbReference>
<dbReference type="PANTHER" id="PTHR37017:SF11">
    <property type="entry name" value="ESTERASE_LIPASE_THIOESTERASE DOMAIN-CONTAINING PROTEIN"/>
    <property type="match status" value="1"/>
</dbReference>
<evidence type="ECO:0000259" key="1">
    <source>
        <dbReference type="Pfam" id="PF12697"/>
    </source>
</evidence>
<protein>
    <submittedName>
        <fullName evidence="2">Esterase</fullName>
    </submittedName>
</protein>
<dbReference type="Gene3D" id="3.40.50.1820">
    <property type="entry name" value="alpha/beta hydrolase"/>
    <property type="match status" value="1"/>
</dbReference>
<dbReference type="EMBL" id="JXSQ01000009">
    <property type="protein sequence ID" value="KIP52613.1"/>
    <property type="molecule type" value="Genomic_DNA"/>
</dbReference>
<gene>
    <name evidence="2" type="ORF">SD72_08450</name>
</gene>
<feature type="domain" description="AB hydrolase-1" evidence="1">
    <location>
        <begin position="10"/>
        <end position="231"/>
    </location>
</feature>
<name>A0A0D0IT21_9MICO</name>
<sequence>MTPELSSPTLILVPGHWLGAWAWDEVTEHLRAAGRTTVPLTLPGLDAGDPDRESRTLDDQVAALEHTVKASSEPVLVAHSGANGPVTLLLDRLPELIRRVIWVDSGPVAPGTAFAPGYPEGAPALPLPEFDALGEHASLAGLTPDSLARFRAHAVAEPGGVLRQPLRLTNDARYDVRTSFVCCSIPSDKVRELASARHPMFSEVSKYRNTDYVDLETGHWPMWSRPADLASIIDAALGS</sequence>
<dbReference type="Proteomes" id="UP000032120">
    <property type="component" value="Unassembled WGS sequence"/>
</dbReference>
<dbReference type="InterPro" id="IPR000073">
    <property type="entry name" value="AB_hydrolase_1"/>
</dbReference>
<comment type="caution">
    <text evidence="2">The sequence shown here is derived from an EMBL/GenBank/DDBJ whole genome shotgun (WGS) entry which is preliminary data.</text>
</comment>
<accession>A0A0D0IT21</accession>
<proteinExistence type="predicted"/>
<dbReference type="Pfam" id="PF12697">
    <property type="entry name" value="Abhydrolase_6"/>
    <property type="match status" value="1"/>
</dbReference>
<dbReference type="InterPro" id="IPR029058">
    <property type="entry name" value="AB_hydrolase_fold"/>
</dbReference>
<dbReference type="SUPFAM" id="SSF53474">
    <property type="entry name" value="alpha/beta-Hydrolases"/>
    <property type="match status" value="1"/>
</dbReference>
<reference evidence="2 3" key="1">
    <citation type="submission" date="2015-01" db="EMBL/GenBank/DDBJ databases">
        <title>Draft genome sequence of Leucobacter komagatae strain VKM ST2845.</title>
        <authorList>
            <person name="Karlyshev A.V."/>
            <person name="Kudryashova E.B."/>
        </authorList>
    </citation>
    <scope>NUCLEOTIDE SEQUENCE [LARGE SCALE GENOMIC DNA]</scope>
    <source>
        <strain evidence="2 3">VKM ST2845</strain>
    </source>
</reference>
<evidence type="ECO:0000313" key="2">
    <source>
        <dbReference type="EMBL" id="KIP52613.1"/>
    </source>
</evidence>